<gene>
    <name evidence="2" type="ORF">H8R25_14860</name>
</gene>
<dbReference type="Pfam" id="PF04134">
    <property type="entry name" value="DCC1-like"/>
    <property type="match status" value="1"/>
</dbReference>
<dbReference type="InterPro" id="IPR007263">
    <property type="entry name" value="DCC1-like"/>
</dbReference>
<comment type="caution">
    <text evidence="2">The sequence shown here is derived from an EMBL/GenBank/DDBJ whole genome shotgun (WGS) entry which is preliminary data.</text>
</comment>
<feature type="transmembrane region" description="Helical" evidence="1">
    <location>
        <begin position="133"/>
        <end position="154"/>
    </location>
</feature>
<protein>
    <submittedName>
        <fullName evidence="2">DUF393 domain-containing protein</fullName>
    </submittedName>
</protein>
<keyword evidence="1" id="KW-0812">Transmembrane</keyword>
<dbReference type="RefSeq" id="WP_187020656.1">
    <property type="nucleotide sequence ID" value="NZ_JACRUK010000043.1"/>
</dbReference>
<dbReference type="EMBL" id="JACRUL010000049">
    <property type="protein sequence ID" value="MBC5845710.1"/>
    <property type="molecule type" value="Genomic_DNA"/>
</dbReference>
<evidence type="ECO:0000313" key="3">
    <source>
        <dbReference type="Proteomes" id="UP000641454"/>
    </source>
</evidence>
<feature type="transmembrane region" description="Helical" evidence="1">
    <location>
        <begin position="219"/>
        <end position="237"/>
    </location>
</feature>
<keyword evidence="1" id="KW-0472">Membrane</keyword>
<feature type="transmembrane region" description="Helical" evidence="1">
    <location>
        <begin position="249"/>
        <end position="269"/>
    </location>
</feature>
<evidence type="ECO:0000313" key="2">
    <source>
        <dbReference type="EMBL" id="MBC5845710.1"/>
    </source>
</evidence>
<sequence>MKTLNNQTLLYDEDCPMCNLYTAAFIKTKMLDANGRKPFVTLTDAEANYIDMDRAKNEIALVDTQNKKVIYGIDGLLKVIGFSFPVIEKIGNWKPMNYFLKKLYKFISYNRKVIIPSKENTHIKTQCIPDFNYFYRILYIVFATVFTAIILFYYSKNIPLIPNGNWTRELVLATGQIGFQFLFIQKMTKEKQLNYIGNLVTISLMGSLLLFPILLLQKFVSPIVTLGWFGLTVTLMIAEHYRRTTVLELPKYVTATWILYRLIALLIILNL</sequence>
<dbReference type="GO" id="GO:0015035">
    <property type="term" value="F:protein-disulfide reductase activity"/>
    <property type="evidence" value="ECO:0007669"/>
    <property type="project" value="InterPro"/>
</dbReference>
<feature type="transmembrane region" description="Helical" evidence="1">
    <location>
        <begin position="195"/>
        <end position="213"/>
    </location>
</feature>
<proteinExistence type="predicted"/>
<accession>A0A923SGL6</accession>
<organism evidence="2 3">
    <name type="scientific">Flavobacterium muglaense</name>
    <dbReference type="NCBI Taxonomy" id="2764716"/>
    <lineage>
        <taxon>Bacteria</taxon>
        <taxon>Pseudomonadati</taxon>
        <taxon>Bacteroidota</taxon>
        <taxon>Flavobacteriia</taxon>
        <taxon>Flavobacteriales</taxon>
        <taxon>Flavobacteriaceae</taxon>
        <taxon>Flavobacterium</taxon>
    </lineage>
</organism>
<name>A0A923SGL6_9FLAO</name>
<reference evidence="2 3" key="1">
    <citation type="submission" date="2020-08" db="EMBL/GenBank/DDBJ databases">
        <title>Description of novel Flavobacterium F-392 isolate.</title>
        <authorList>
            <person name="Saticioglu I.B."/>
            <person name="Duman M."/>
            <person name="Altun S."/>
        </authorList>
    </citation>
    <scope>NUCLEOTIDE SEQUENCE [LARGE SCALE GENOMIC DNA]</scope>
    <source>
        <strain evidence="2 3">F-392</strain>
    </source>
</reference>
<evidence type="ECO:0000256" key="1">
    <source>
        <dbReference type="SAM" id="Phobius"/>
    </source>
</evidence>
<dbReference type="Proteomes" id="UP000641454">
    <property type="component" value="Unassembled WGS sequence"/>
</dbReference>
<keyword evidence="3" id="KW-1185">Reference proteome</keyword>
<feature type="transmembrane region" description="Helical" evidence="1">
    <location>
        <begin position="166"/>
        <end position="183"/>
    </location>
</feature>
<keyword evidence="1" id="KW-1133">Transmembrane helix</keyword>
<dbReference type="AlphaFoldDB" id="A0A923SGL6"/>